<name>A0A177BZ90_9PLEO</name>
<feature type="compositionally biased region" description="Polar residues" evidence="1">
    <location>
        <begin position="79"/>
        <end position="98"/>
    </location>
</feature>
<protein>
    <submittedName>
        <fullName evidence="2">Uncharacterized protein</fullName>
    </submittedName>
</protein>
<evidence type="ECO:0000256" key="1">
    <source>
        <dbReference type="SAM" id="MobiDB-lite"/>
    </source>
</evidence>
<dbReference type="InParanoid" id="A0A177BZ90"/>
<accession>A0A177BZ90</accession>
<dbReference type="AlphaFoldDB" id="A0A177BZ90"/>
<dbReference type="RefSeq" id="XP_018030666.1">
    <property type="nucleotide sequence ID" value="XM_018185766.1"/>
</dbReference>
<dbReference type="GeneID" id="28769252"/>
<sequence length="207" mass="23109">MKRQRQWWSGRRPLQKGCLGSRWMRCSLLLSTRMSLCMKCGNNSGRQPMVVDHHAHPISPAVSASNHDNTADTLVAESTRPSSSKTGNKVIGSEQNPINVKDEDVKDEEEHAVSMHMVAREKRATPDPSRQREQPVPKTSQPHRKQSPVVDVSKNRSRNPKSRKGSADVAIGSKLNKHVPQGYADSFQAHSLENSILLKKPKQLQTP</sequence>
<gene>
    <name evidence="2" type="ORF">CC84DRAFT_292353</name>
</gene>
<proteinExistence type="predicted"/>
<feature type="compositionally biased region" description="Basic residues" evidence="1">
    <location>
        <begin position="155"/>
        <end position="164"/>
    </location>
</feature>
<dbReference type="Proteomes" id="UP000077069">
    <property type="component" value="Unassembled WGS sequence"/>
</dbReference>
<organism evidence="2 3">
    <name type="scientific">Paraphaeosphaeria sporulosa</name>
    <dbReference type="NCBI Taxonomy" id="1460663"/>
    <lineage>
        <taxon>Eukaryota</taxon>
        <taxon>Fungi</taxon>
        <taxon>Dikarya</taxon>
        <taxon>Ascomycota</taxon>
        <taxon>Pezizomycotina</taxon>
        <taxon>Dothideomycetes</taxon>
        <taxon>Pleosporomycetidae</taxon>
        <taxon>Pleosporales</taxon>
        <taxon>Massarineae</taxon>
        <taxon>Didymosphaeriaceae</taxon>
        <taxon>Paraphaeosphaeria</taxon>
    </lineage>
</organism>
<dbReference type="EMBL" id="KV441559">
    <property type="protein sequence ID" value="OAG00301.1"/>
    <property type="molecule type" value="Genomic_DNA"/>
</dbReference>
<feature type="compositionally biased region" description="Basic and acidic residues" evidence="1">
    <location>
        <begin position="100"/>
        <end position="135"/>
    </location>
</feature>
<evidence type="ECO:0000313" key="3">
    <source>
        <dbReference type="Proteomes" id="UP000077069"/>
    </source>
</evidence>
<evidence type="ECO:0000313" key="2">
    <source>
        <dbReference type="EMBL" id="OAG00301.1"/>
    </source>
</evidence>
<feature type="region of interest" description="Disordered" evidence="1">
    <location>
        <begin position="75"/>
        <end position="174"/>
    </location>
</feature>
<keyword evidence="3" id="KW-1185">Reference proteome</keyword>
<reference evidence="2 3" key="1">
    <citation type="submission" date="2016-05" db="EMBL/GenBank/DDBJ databases">
        <title>Comparative analysis of secretome profiles of manganese(II)-oxidizing ascomycete fungi.</title>
        <authorList>
            <consortium name="DOE Joint Genome Institute"/>
            <person name="Zeiner C.A."/>
            <person name="Purvine S.O."/>
            <person name="Zink E.M."/>
            <person name="Wu S."/>
            <person name="Pasa-Tolic L."/>
            <person name="Chaput D.L."/>
            <person name="Haridas S."/>
            <person name="Grigoriev I.V."/>
            <person name="Santelli C.M."/>
            <person name="Hansel C.M."/>
        </authorList>
    </citation>
    <scope>NUCLEOTIDE SEQUENCE [LARGE SCALE GENOMIC DNA]</scope>
    <source>
        <strain evidence="2 3">AP3s5-JAC2a</strain>
    </source>
</reference>